<sequence length="324" mass="37031">MSAVRVQIRLKYMFDDNSTKEFHNFWYAFEPSKLLTIGDIIEDIRSNYIENQISLCIEGKDDEQIFLIHLNDCQLLPFTSSQIIRDNDQLTFMPLKNFRLQHKSFQDSVNLNLSCSIAIQTPPPPPQSTLSENSHEHQRIESVKNYVPLQSTISKSIENIDEQSSKKKIKTKSNEDQVMIPPIIRSVTRPPSETLPTSFNKLARLPLVAEAIENNDKIYDLYPPVEQCPAIQTRIAFKLLELGEDFCPKMSTFKEGTVMNVDQTTGELTIQLDKPFQTVFDQPSKFYAPSEEQLSTEDLTNIVLPFSDLNSVRLLPTTNDHSTA</sequence>
<name>A0A820VU66_9BILA</name>
<dbReference type="GO" id="GO:0015030">
    <property type="term" value="C:Cajal body"/>
    <property type="evidence" value="ECO:0007669"/>
    <property type="project" value="TreeGrafter"/>
</dbReference>
<protein>
    <recommendedName>
        <fullName evidence="1">Coilin tudor domain-containing protein</fullName>
    </recommendedName>
</protein>
<comment type="caution">
    <text evidence="2">The sequence shown here is derived from an EMBL/GenBank/DDBJ whole genome shotgun (WGS) entry which is preliminary data.</text>
</comment>
<evidence type="ECO:0000313" key="2">
    <source>
        <dbReference type="EMBL" id="CAF4507269.1"/>
    </source>
</evidence>
<evidence type="ECO:0000259" key="1">
    <source>
        <dbReference type="Pfam" id="PF23086"/>
    </source>
</evidence>
<evidence type="ECO:0000313" key="3">
    <source>
        <dbReference type="Proteomes" id="UP000663873"/>
    </source>
</evidence>
<dbReference type="InterPro" id="IPR056398">
    <property type="entry name" value="Tudor_Coilin"/>
</dbReference>
<dbReference type="Proteomes" id="UP000663873">
    <property type="component" value="Unassembled WGS sequence"/>
</dbReference>
<dbReference type="InterPro" id="IPR024822">
    <property type="entry name" value="Coilin"/>
</dbReference>
<proteinExistence type="predicted"/>
<dbReference type="Pfam" id="PF23086">
    <property type="entry name" value="Tudor_Coilin"/>
    <property type="match status" value="1"/>
</dbReference>
<accession>A0A820VU66</accession>
<organism evidence="2 3">
    <name type="scientific">Rotaria socialis</name>
    <dbReference type="NCBI Taxonomy" id="392032"/>
    <lineage>
        <taxon>Eukaryota</taxon>
        <taxon>Metazoa</taxon>
        <taxon>Spiralia</taxon>
        <taxon>Gnathifera</taxon>
        <taxon>Rotifera</taxon>
        <taxon>Eurotatoria</taxon>
        <taxon>Bdelloidea</taxon>
        <taxon>Philodinida</taxon>
        <taxon>Philodinidae</taxon>
        <taxon>Rotaria</taxon>
    </lineage>
</organism>
<dbReference type="GO" id="GO:0000387">
    <property type="term" value="P:spliceosomal snRNP assembly"/>
    <property type="evidence" value="ECO:0007669"/>
    <property type="project" value="TreeGrafter"/>
</dbReference>
<dbReference type="GO" id="GO:0030620">
    <property type="term" value="F:U2 snRNA binding"/>
    <property type="evidence" value="ECO:0007669"/>
    <property type="project" value="TreeGrafter"/>
</dbReference>
<reference evidence="2" key="1">
    <citation type="submission" date="2021-02" db="EMBL/GenBank/DDBJ databases">
        <authorList>
            <person name="Nowell W R."/>
        </authorList>
    </citation>
    <scope>NUCLEOTIDE SEQUENCE</scope>
</reference>
<dbReference type="EMBL" id="CAJOBP010007094">
    <property type="protein sequence ID" value="CAF4507269.1"/>
    <property type="molecule type" value="Genomic_DNA"/>
</dbReference>
<dbReference type="PANTHER" id="PTHR15197">
    <property type="entry name" value="COILIN P80"/>
    <property type="match status" value="1"/>
</dbReference>
<dbReference type="AlphaFoldDB" id="A0A820VU66"/>
<gene>
    <name evidence="2" type="ORF">UJA718_LOCUS26748</name>
</gene>
<dbReference type="PANTHER" id="PTHR15197:SF0">
    <property type="entry name" value="COILIN"/>
    <property type="match status" value="1"/>
</dbReference>
<keyword evidence="3" id="KW-1185">Reference proteome</keyword>
<dbReference type="GO" id="GO:0030619">
    <property type="term" value="F:U1 snRNA binding"/>
    <property type="evidence" value="ECO:0007669"/>
    <property type="project" value="TreeGrafter"/>
</dbReference>
<feature type="domain" description="Coilin tudor" evidence="1">
    <location>
        <begin position="219"/>
        <end position="315"/>
    </location>
</feature>